<dbReference type="Pfam" id="PF10987">
    <property type="entry name" value="DUF2806"/>
    <property type="match status" value="1"/>
</dbReference>
<evidence type="ECO:0000313" key="1">
    <source>
        <dbReference type="EMBL" id="HAF2209486.1"/>
    </source>
</evidence>
<reference evidence="1" key="2">
    <citation type="submission" date="2020-02" db="EMBL/GenBank/DDBJ databases">
        <authorList>
            <consortium name="NCBI Pathogen Detection Project"/>
        </authorList>
    </citation>
    <scope>NUCLEOTIDE SEQUENCE</scope>
    <source>
        <strain evidence="1">MA.GW_S00744-09</strain>
    </source>
</reference>
<proteinExistence type="predicted"/>
<reference evidence="1" key="1">
    <citation type="journal article" date="2018" name="Genome Biol.">
        <title>SKESA: strategic k-mer extension for scrupulous assemblies.</title>
        <authorList>
            <person name="Souvorov A."/>
            <person name="Agarwala R."/>
            <person name="Lipman D.J."/>
        </authorList>
    </citation>
    <scope>NUCLEOTIDE SEQUENCE</scope>
    <source>
        <strain evidence="1">MA.GW_S00744-09</strain>
    </source>
</reference>
<organism evidence="1">
    <name type="scientific">Salmonella enterica</name>
    <name type="common">Salmonella choleraesuis</name>
    <dbReference type="NCBI Taxonomy" id="28901"/>
    <lineage>
        <taxon>Bacteria</taxon>
        <taxon>Pseudomonadati</taxon>
        <taxon>Pseudomonadota</taxon>
        <taxon>Gammaproteobacteria</taxon>
        <taxon>Enterobacterales</taxon>
        <taxon>Enterobacteriaceae</taxon>
        <taxon>Salmonella</taxon>
    </lineage>
</organism>
<dbReference type="InterPro" id="IPR021254">
    <property type="entry name" value="DUF2806"/>
</dbReference>
<protein>
    <submittedName>
        <fullName evidence="1">DUF2806 domain-containing protein</fullName>
    </submittedName>
</protein>
<name>A0A743U0E9_SALER</name>
<dbReference type="EMBL" id="DAAUNW010000005">
    <property type="protein sequence ID" value="HAF2209486.1"/>
    <property type="molecule type" value="Genomic_DNA"/>
</dbReference>
<comment type="caution">
    <text evidence="1">The sequence shown here is derived from an EMBL/GenBank/DDBJ whole genome shotgun (WGS) entry which is preliminary data.</text>
</comment>
<dbReference type="AlphaFoldDB" id="A0A743U0E9"/>
<accession>A0A743U0E9</accession>
<sequence>MSISKLAEKLWETVGVKGVSALCKPGQIRREGIASIEMERKKMLILAQTEMEIEEIKSGKAIVSLNDFNNPKLISLEGPEQYDNSGKMEPYINIENLTKEVSTQLIAREIQKEVNIAKSILIAENVLLSDQTQPKDENVEDDWLLRWRDSAAMSSSEKLQQLWGSILAGEIKSPGTYSLRTIEFIKNLTQKEASNIQKLFSYILFGRIIKGEALSDNFDNEHIDKELTFNFLSNMQALGVIAGAESMGLSTKFKSNSKESFKLHCIYNEKVMHVVHDDPNKLLEFNVLILTPLGKELYSLCTSIIDSTYLNYVISVIKKQGFKVIIGDIVKHSDGIMTSINNVEV</sequence>
<gene>
    <name evidence="1" type="ORF">G9E81_002126</name>
</gene>